<keyword evidence="1" id="KW-0413">Isomerase</keyword>
<dbReference type="InterPro" id="IPR004370">
    <property type="entry name" value="4-OT-like_dom"/>
</dbReference>
<proteinExistence type="predicted"/>
<evidence type="ECO:0000256" key="1">
    <source>
        <dbReference type="ARBA" id="ARBA00023235"/>
    </source>
</evidence>
<dbReference type="InterPro" id="IPR014347">
    <property type="entry name" value="Tautomerase/MIF_sf"/>
</dbReference>
<dbReference type="KEGG" id="rop:ROP_31300"/>
<name>C1B6S4_RHOOB</name>
<organism evidence="4 5">
    <name type="scientific">Rhodococcus opacus (strain B4)</name>
    <dbReference type="NCBI Taxonomy" id="632772"/>
    <lineage>
        <taxon>Bacteria</taxon>
        <taxon>Bacillati</taxon>
        <taxon>Actinomycetota</taxon>
        <taxon>Actinomycetes</taxon>
        <taxon>Mycobacteriales</taxon>
        <taxon>Nocardiaceae</taxon>
        <taxon>Rhodococcus</taxon>
    </lineage>
</organism>
<gene>
    <name evidence="4" type="ordered locus">ROP_31300</name>
</gene>
<dbReference type="Gene3D" id="3.30.429.10">
    <property type="entry name" value="Macrophage Migration Inhibitory Factor"/>
    <property type="match status" value="1"/>
</dbReference>
<dbReference type="STRING" id="632772.ROP_31300"/>
<evidence type="ECO:0000259" key="3">
    <source>
        <dbReference type="Pfam" id="PF01361"/>
    </source>
</evidence>
<sequence length="82" mass="8880">MPNITVEIFRGRTLDQRRQFVQGITQAAVDAFDISPEGVRITFFEIDRHDLARGGRLFGDPAPAAVDAAASQPADPSAVGQR</sequence>
<dbReference type="PATRIC" id="fig|632772.20.peg.3277"/>
<dbReference type="Pfam" id="PF01361">
    <property type="entry name" value="Tautomerase"/>
    <property type="match status" value="1"/>
</dbReference>
<dbReference type="AlphaFoldDB" id="C1B6S4"/>
<evidence type="ECO:0000313" key="4">
    <source>
        <dbReference type="EMBL" id="BAH51377.1"/>
    </source>
</evidence>
<dbReference type="EMBL" id="AP011115">
    <property type="protein sequence ID" value="BAH51377.1"/>
    <property type="molecule type" value="Genomic_DNA"/>
</dbReference>
<dbReference type="GO" id="GO:0016853">
    <property type="term" value="F:isomerase activity"/>
    <property type="evidence" value="ECO:0007669"/>
    <property type="project" value="UniProtKB-KW"/>
</dbReference>
<feature type="domain" description="4-oxalocrotonate tautomerase-like" evidence="3">
    <location>
        <begin position="2"/>
        <end position="60"/>
    </location>
</feature>
<protein>
    <submittedName>
        <fullName evidence="4">Putative tautomerase</fullName>
    </submittedName>
</protein>
<feature type="region of interest" description="Disordered" evidence="2">
    <location>
        <begin position="63"/>
        <end position="82"/>
    </location>
</feature>
<dbReference type="RefSeq" id="WP_012690330.1">
    <property type="nucleotide sequence ID" value="NC_012522.1"/>
</dbReference>
<evidence type="ECO:0000256" key="2">
    <source>
        <dbReference type="SAM" id="MobiDB-lite"/>
    </source>
</evidence>
<accession>C1B6S4</accession>
<evidence type="ECO:0000313" key="5">
    <source>
        <dbReference type="Proteomes" id="UP000002212"/>
    </source>
</evidence>
<dbReference type="OrthoDB" id="9804765at2"/>
<dbReference type="SUPFAM" id="SSF55331">
    <property type="entry name" value="Tautomerase/MIF"/>
    <property type="match status" value="1"/>
</dbReference>
<dbReference type="Proteomes" id="UP000002212">
    <property type="component" value="Chromosome"/>
</dbReference>
<reference evidence="4 5" key="1">
    <citation type="submission" date="2009-03" db="EMBL/GenBank/DDBJ databases">
        <title>Comparison of the complete genome sequences of Rhodococcus erythropolis PR4 and Rhodococcus opacus B4.</title>
        <authorList>
            <person name="Takarada H."/>
            <person name="Sekine M."/>
            <person name="Hosoyama A."/>
            <person name="Yamada R."/>
            <person name="Fujisawa T."/>
            <person name="Omata S."/>
            <person name="Shimizu A."/>
            <person name="Tsukatani N."/>
            <person name="Tanikawa S."/>
            <person name="Fujita N."/>
            <person name="Harayama S."/>
        </authorList>
    </citation>
    <scope>NUCLEOTIDE SEQUENCE [LARGE SCALE GENOMIC DNA]</scope>
    <source>
        <strain evidence="4 5">B4</strain>
    </source>
</reference>
<dbReference type="HOGENOM" id="CLU_148073_5_3_11"/>